<protein>
    <recommendedName>
        <fullName evidence="1">Thiamine-monophosphate kinase</fullName>
        <shortName evidence="1">TMP kinase</shortName>
        <shortName evidence="1">Thiamine-phosphate kinase</shortName>
        <ecNumber evidence="1">2.7.4.16</ecNumber>
    </recommendedName>
</protein>
<feature type="binding site" evidence="1">
    <location>
        <position position="60"/>
    </location>
    <ligand>
        <name>substrate</name>
    </ligand>
</feature>
<feature type="domain" description="PurM-like N-terminal" evidence="2">
    <location>
        <begin position="34"/>
        <end position="148"/>
    </location>
</feature>
<dbReference type="Proteomes" id="UP000826616">
    <property type="component" value="Chromosome"/>
</dbReference>
<evidence type="ECO:0000313" key="4">
    <source>
        <dbReference type="EMBL" id="QYY43176.1"/>
    </source>
</evidence>
<feature type="binding site" evidence="1">
    <location>
        <position position="36"/>
    </location>
    <ligand>
        <name>Mg(2+)</name>
        <dbReference type="ChEBI" id="CHEBI:18420"/>
        <label>4</label>
    </ligand>
</feature>
<keyword evidence="1" id="KW-0547">Nucleotide-binding</keyword>
<dbReference type="InterPro" id="IPR006283">
    <property type="entry name" value="ThiL-like"/>
</dbReference>
<gene>
    <name evidence="1 4" type="primary">thiL</name>
    <name evidence="4" type="ORF">K3F53_02455</name>
    <name evidence="5" type="ORF">SAMN04489735_101710</name>
</gene>
<feature type="binding site" evidence="1">
    <location>
        <position position="82"/>
    </location>
    <ligand>
        <name>Mg(2+)</name>
        <dbReference type="ChEBI" id="CHEBI:18420"/>
        <label>4</label>
    </ligand>
</feature>
<dbReference type="Gene3D" id="3.90.650.10">
    <property type="entry name" value="PurM-like C-terminal domain"/>
    <property type="match status" value="1"/>
</dbReference>
<dbReference type="EMBL" id="FNDE01000017">
    <property type="protein sequence ID" value="SDH22431.1"/>
    <property type="molecule type" value="Genomic_DNA"/>
</dbReference>
<dbReference type="EC" id="2.7.4.16" evidence="1"/>
<evidence type="ECO:0000259" key="2">
    <source>
        <dbReference type="Pfam" id="PF00586"/>
    </source>
</evidence>
<comment type="similarity">
    <text evidence="1">Belongs to the thiamine-monophosphate kinase family.</text>
</comment>
<comment type="caution">
    <text evidence="1">Lacks conserved residue(s) required for the propagation of feature annotation.</text>
</comment>
<evidence type="ECO:0000313" key="7">
    <source>
        <dbReference type="Proteomes" id="UP000826616"/>
    </source>
</evidence>
<organism evidence="5 6">
    <name type="scientific">Aneurinibacillus thermoaerophilus</name>
    <dbReference type="NCBI Taxonomy" id="143495"/>
    <lineage>
        <taxon>Bacteria</taxon>
        <taxon>Bacillati</taxon>
        <taxon>Bacillota</taxon>
        <taxon>Bacilli</taxon>
        <taxon>Bacillales</taxon>
        <taxon>Paenibacillaceae</taxon>
        <taxon>Aneurinibacillus group</taxon>
        <taxon>Aneurinibacillus</taxon>
    </lineage>
</organism>
<dbReference type="GO" id="GO:0009229">
    <property type="term" value="P:thiamine diphosphate biosynthetic process"/>
    <property type="evidence" value="ECO:0007669"/>
    <property type="project" value="UniProtKB-UniRule"/>
</dbReference>
<feature type="binding site" evidence="1">
    <location>
        <position position="53"/>
    </location>
    <ligand>
        <name>Mg(2+)</name>
        <dbReference type="ChEBI" id="CHEBI:18420"/>
        <label>1</label>
    </ligand>
</feature>
<feature type="binding site" evidence="1">
    <location>
        <position position="228"/>
    </location>
    <ligand>
        <name>ATP</name>
        <dbReference type="ChEBI" id="CHEBI:30616"/>
    </ligand>
</feature>
<sequence>MTEKRRDEFGLISYLTGGQTIPQALKGRIAVGNGDDAAVVAGRSGYDWVVCCDSMIEDVHFKRQTMLPSDIGHKALASNISDIAAMGGMPLFYLVSLGLPRTWTEEEVAEIYKGMTELAMRYDMALIGGDTVAMPGPLTITVMVLGEMEQGRALRRSGAQPGDLVFVTGTVGNSGAGLDVLLQERWGVHNIPNEWEFLASCHRRPEPRVDAGRMLAQSEIRIALNDISDGLASEAWEIAEASDVVLVLDEANIPLGDCIQRYAKVSRKDPLQWAFYGGEDYQLIGCAPAAAKEKLSEMFEKAALPLYWIGEVQEGKAQVWLRKWNGKLTQLEKKGYNHFT</sequence>
<feature type="binding site" evidence="1">
    <location>
        <position position="82"/>
    </location>
    <ligand>
        <name>Mg(2+)</name>
        <dbReference type="ChEBI" id="CHEBI:18420"/>
        <label>2</label>
    </ligand>
</feature>
<dbReference type="GO" id="GO:0009030">
    <property type="term" value="F:thiamine-phosphate kinase activity"/>
    <property type="evidence" value="ECO:0007669"/>
    <property type="project" value="UniProtKB-UniRule"/>
</dbReference>
<keyword evidence="1" id="KW-0784">Thiamine biosynthesis</keyword>
<dbReference type="PANTHER" id="PTHR30270">
    <property type="entry name" value="THIAMINE-MONOPHOSPHATE KINASE"/>
    <property type="match status" value="1"/>
</dbReference>
<feature type="binding site" evidence="1">
    <location>
        <position position="36"/>
    </location>
    <ligand>
        <name>Mg(2+)</name>
        <dbReference type="ChEBI" id="CHEBI:18420"/>
        <label>3</label>
    </ligand>
</feature>
<dbReference type="Pfam" id="PF00586">
    <property type="entry name" value="AIRS"/>
    <property type="match status" value="1"/>
</dbReference>
<dbReference type="HAMAP" id="MF_02128">
    <property type="entry name" value="TMP_kinase"/>
    <property type="match status" value="1"/>
</dbReference>
<comment type="catalytic activity">
    <reaction evidence="1">
        <text>thiamine phosphate + ATP = thiamine diphosphate + ADP</text>
        <dbReference type="Rhea" id="RHEA:15913"/>
        <dbReference type="ChEBI" id="CHEBI:30616"/>
        <dbReference type="ChEBI" id="CHEBI:37575"/>
        <dbReference type="ChEBI" id="CHEBI:58937"/>
        <dbReference type="ChEBI" id="CHEBI:456216"/>
        <dbReference type="EC" id="2.7.4.16"/>
    </reaction>
</comment>
<dbReference type="GO" id="GO:0009228">
    <property type="term" value="P:thiamine biosynthetic process"/>
    <property type="evidence" value="ECO:0007669"/>
    <property type="project" value="UniProtKB-KW"/>
</dbReference>
<dbReference type="InterPro" id="IPR016188">
    <property type="entry name" value="PurM-like_N"/>
</dbReference>
<feature type="binding site" evidence="1">
    <location>
        <position position="112"/>
    </location>
    <ligand>
        <name>ATP</name>
        <dbReference type="ChEBI" id="CHEBI:30616"/>
    </ligand>
</feature>
<dbReference type="GeneID" id="97140221"/>
<evidence type="ECO:0000256" key="1">
    <source>
        <dbReference type="HAMAP-Rule" id="MF_02128"/>
    </source>
</evidence>
<feature type="binding site" evidence="1">
    <location>
        <position position="82"/>
    </location>
    <ligand>
        <name>Mg(2+)</name>
        <dbReference type="ChEBI" id="CHEBI:18420"/>
        <label>3</label>
    </ligand>
</feature>
<evidence type="ECO:0000313" key="6">
    <source>
        <dbReference type="Proteomes" id="UP000198956"/>
    </source>
</evidence>
<feature type="binding site" evidence="1">
    <location>
        <position position="130"/>
    </location>
    <ligand>
        <name>Mg(2+)</name>
        <dbReference type="ChEBI" id="CHEBI:18420"/>
        <label>1</label>
    </ligand>
</feature>
<name>A0A1G8AN75_ANETH</name>
<dbReference type="Proteomes" id="UP000198956">
    <property type="component" value="Unassembled WGS sequence"/>
</dbReference>
<keyword evidence="1 4" id="KW-0808">Transferase</keyword>
<feature type="binding site" evidence="1">
    <location>
        <position position="156"/>
    </location>
    <ligand>
        <name>ATP</name>
        <dbReference type="ChEBI" id="CHEBI:30616"/>
    </ligand>
</feature>
<evidence type="ECO:0000259" key="3">
    <source>
        <dbReference type="Pfam" id="PF02769"/>
    </source>
</evidence>
<dbReference type="UniPathway" id="UPA00060">
    <property type="reaction ID" value="UER00142"/>
</dbReference>
<dbReference type="InterPro" id="IPR036676">
    <property type="entry name" value="PurM-like_C_sf"/>
</dbReference>
<dbReference type="OrthoDB" id="9802811at2"/>
<dbReference type="GO" id="GO:0000287">
    <property type="term" value="F:magnesium ion binding"/>
    <property type="evidence" value="ECO:0007669"/>
    <property type="project" value="UniProtKB-UniRule"/>
</dbReference>
<dbReference type="PIRSF" id="PIRSF005303">
    <property type="entry name" value="Thiam_monoph_kin"/>
    <property type="match status" value="1"/>
</dbReference>
<feature type="binding site" evidence="1">
    <location>
        <position position="229"/>
    </location>
    <ligand>
        <name>Mg(2+)</name>
        <dbReference type="ChEBI" id="CHEBI:18420"/>
        <label>5</label>
    </ligand>
</feature>
<feature type="domain" description="PurM-like C-terminal" evidence="3">
    <location>
        <begin position="160"/>
        <end position="316"/>
    </location>
</feature>
<reference evidence="5 6" key="1">
    <citation type="submission" date="2016-10" db="EMBL/GenBank/DDBJ databases">
        <authorList>
            <person name="de Groot N.N."/>
        </authorList>
    </citation>
    <scope>NUCLEOTIDE SEQUENCE [LARGE SCALE GENOMIC DNA]</scope>
    <source>
        <strain evidence="5 6">L 420-91</strain>
    </source>
</reference>
<dbReference type="AlphaFoldDB" id="A0A1G8AN75"/>
<keyword evidence="1" id="KW-0067">ATP-binding</keyword>
<keyword evidence="7" id="KW-1185">Reference proteome</keyword>
<keyword evidence="1" id="KW-0479">Metal-binding</keyword>
<keyword evidence="1" id="KW-0460">Magnesium</keyword>
<dbReference type="CDD" id="cd02194">
    <property type="entry name" value="ThiL"/>
    <property type="match status" value="1"/>
</dbReference>
<accession>A0A1G8AN75</accession>
<dbReference type="RefSeq" id="WP_057899971.1">
    <property type="nucleotide sequence ID" value="NZ_CP080764.1"/>
</dbReference>
<dbReference type="NCBIfam" id="TIGR01379">
    <property type="entry name" value="thiL"/>
    <property type="match status" value="1"/>
</dbReference>
<dbReference type="InterPro" id="IPR036921">
    <property type="entry name" value="PurM-like_N_sf"/>
</dbReference>
<comment type="function">
    <text evidence="1">Catalyzes the ATP-dependent phosphorylation of thiamine-monophosphate (TMP) to form thiamine-pyrophosphate (TPP), the active form of vitamin B1.</text>
</comment>
<feature type="binding site" evidence="1">
    <location>
        <begin position="129"/>
        <end position="130"/>
    </location>
    <ligand>
        <name>ATP</name>
        <dbReference type="ChEBI" id="CHEBI:30616"/>
    </ligand>
</feature>
<dbReference type="PANTHER" id="PTHR30270:SF0">
    <property type="entry name" value="THIAMINE-MONOPHOSPHATE KINASE"/>
    <property type="match status" value="1"/>
</dbReference>
<dbReference type="GO" id="GO:0005524">
    <property type="term" value="F:ATP binding"/>
    <property type="evidence" value="ECO:0007669"/>
    <property type="project" value="UniProtKB-UniRule"/>
</dbReference>
<reference evidence="4 7" key="2">
    <citation type="submission" date="2021-08" db="EMBL/GenBank/DDBJ databases">
        <title>Complete genome sequence of the strain Aneurinibacillus thermoaerophilus CCM 8960.</title>
        <authorList>
            <person name="Musilova J."/>
            <person name="Kourilova X."/>
            <person name="Pernicova I."/>
            <person name="Bezdicek M."/>
            <person name="Lengerova M."/>
            <person name="Obruca S."/>
            <person name="Sedlar K."/>
        </authorList>
    </citation>
    <scope>NUCLEOTIDE SEQUENCE [LARGE SCALE GENOMIC DNA]</scope>
    <source>
        <strain evidence="4 7">CCM 8960</strain>
    </source>
</reference>
<feature type="binding site" evidence="1">
    <location>
        <position position="279"/>
    </location>
    <ligand>
        <name>substrate</name>
    </ligand>
</feature>
<feature type="binding site" evidence="1">
    <location>
        <position position="53"/>
    </location>
    <ligand>
        <name>Mg(2+)</name>
        <dbReference type="ChEBI" id="CHEBI:18420"/>
        <label>2</label>
    </ligand>
</feature>
<feature type="binding site" evidence="1">
    <location>
        <position position="336"/>
    </location>
    <ligand>
        <name>substrate</name>
    </ligand>
</feature>
<dbReference type="SUPFAM" id="SSF56042">
    <property type="entry name" value="PurM C-terminal domain-like"/>
    <property type="match status" value="1"/>
</dbReference>
<dbReference type="InterPro" id="IPR010918">
    <property type="entry name" value="PurM-like_C_dom"/>
</dbReference>
<comment type="miscellaneous">
    <text evidence="1">Reaction mechanism of ThiL seems to utilize a direct, inline transfer of the gamma-phosphate of ATP to TMP rather than a phosphorylated enzyme intermediate.</text>
</comment>
<dbReference type="Gene3D" id="3.30.1330.10">
    <property type="entry name" value="PurM-like, N-terminal domain"/>
    <property type="match status" value="1"/>
</dbReference>
<dbReference type="EMBL" id="CP080764">
    <property type="protein sequence ID" value="QYY43176.1"/>
    <property type="molecule type" value="Genomic_DNA"/>
</dbReference>
<dbReference type="Pfam" id="PF02769">
    <property type="entry name" value="AIRS_C"/>
    <property type="match status" value="1"/>
</dbReference>
<feature type="binding site" evidence="1">
    <location>
        <position position="226"/>
    </location>
    <ligand>
        <name>Mg(2+)</name>
        <dbReference type="ChEBI" id="CHEBI:18420"/>
        <label>3</label>
    </ligand>
</feature>
<proteinExistence type="inferred from homology"/>
<comment type="pathway">
    <text evidence="1">Cofactor biosynthesis; thiamine diphosphate biosynthesis; thiamine diphosphate from thiamine phosphate: step 1/1.</text>
</comment>
<dbReference type="SUPFAM" id="SSF55326">
    <property type="entry name" value="PurM N-terminal domain-like"/>
    <property type="match status" value="1"/>
</dbReference>
<keyword evidence="1 5" id="KW-0418">Kinase</keyword>
<evidence type="ECO:0000313" key="5">
    <source>
        <dbReference type="EMBL" id="SDH22431.1"/>
    </source>
</evidence>